<dbReference type="AlphaFoldDB" id="A0A409YCX4"/>
<evidence type="ECO:0000313" key="2">
    <source>
        <dbReference type="Proteomes" id="UP000284706"/>
    </source>
</evidence>
<evidence type="ECO:0000313" key="1">
    <source>
        <dbReference type="EMBL" id="PPR00867.1"/>
    </source>
</evidence>
<organism evidence="1 2">
    <name type="scientific">Gymnopilus dilepis</name>
    <dbReference type="NCBI Taxonomy" id="231916"/>
    <lineage>
        <taxon>Eukaryota</taxon>
        <taxon>Fungi</taxon>
        <taxon>Dikarya</taxon>
        <taxon>Basidiomycota</taxon>
        <taxon>Agaricomycotina</taxon>
        <taxon>Agaricomycetes</taxon>
        <taxon>Agaricomycetidae</taxon>
        <taxon>Agaricales</taxon>
        <taxon>Agaricineae</taxon>
        <taxon>Hymenogastraceae</taxon>
        <taxon>Gymnopilus</taxon>
    </lineage>
</organism>
<name>A0A409YCX4_9AGAR</name>
<proteinExistence type="predicted"/>
<keyword evidence="2" id="KW-1185">Reference proteome</keyword>
<dbReference type="Proteomes" id="UP000284706">
    <property type="component" value="Unassembled WGS sequence"/>
</dbReference>
<sequence>MQTVAGAGPKLDELVTNSDANHYATSVAEPTEEAATRVIVGRAVLLAFPLSLTWSGAGPLVDLVKTETTSSARATVNAT</sequence>
<comment type="caution">
    <text evidence="1">The sequence shown here is derived from an EMBL/GenBank/DDBJ whole genome shotgun (WGS) entry which is preliminary data.</text>
</comment>
<accession>A0A409YCX4</accession>
<protein>
    <submittedName>
        <fullName evidence="1">Uncharacterized protein</fullName>
    </submittedName>
</protein>
<gene>
    <name evidence="1" type="ORF">CVT26_012425</name>
</gene>
<reference evidence="1 2" key="1">
    <citation type="journal article" date="2018" name="Evol. Lett.">
        <title>Horizontal gene cluster transfer increased hallucinogenic mushroom diversity.</title>
        <authorList>
            <person name="Reynolds H.T."/>
            <person name="Vijayakumar V."/>
            <person name="Gluck-Thaler E."/>
            <person name="Korotkin H.B."/>
            <person name="Matheny P.B."/>
            <person name="Slot J.C."/>
        </authorList>
    </citation>
    <scope>NUCLEOTIDE SEQUENCE [LARGE SCALE GENOMIC DNA]</scope>
    <source>
        <strain evidence="1 2">SRW20</strain>
    </source>
</reference>
<dbReference type="EMBL" id="NHYE01000981">
    <property type="protein sequence ID" value="PPR00867.1"/>
    <property type="molecule type" value="Genomic_DNA"/>
</dbReference>
<dbReference type="InParanoid" id="A0A409YCX4"/>